<proteinExistence type="predicted"/>
<accession>A0ABV8YGU5</accession>
<evidence type="ECO:0000313" key="1">
    <source>
        <dbReference type="EMBL" id="MFC4463566.1"/>
    </source>
</evidence>
<dbReference type="RefSeq" id="WP_386336909.1">
    <property type="nucleotide sequence ID" value="NZ_JBHSFG010000006.1"/>
</dbReference>
<comment type="caution">
    <text evidence="1">The sequence shown here is derived from an EMBL/GenBank/DDBJ whole genome shotgun (WGS) entry which is preliminary data.</text>
</comment>
<keyword evidence="2" id="KW-1185">Reference proteome</keyword>
<dbReference type="Pfam" id="PF09579">
    <property type="entry name" value="Spore_YtfJ"/>
    <property type="match status" value="1"/>
</dbReference>
<dbReference type="EMBL" id="JBHSFG010000006">
    <property type="protein sequence ID" value="MFC4463566.1"/>
    <property type="molecule type" value="Genomic_DNA"/>
</dbReference>
<protein>
    <submittedName>
        <fullName evidence="1">Spore germination protein GerW family protein</fullName>
    </submittedName>
</protein>
<organism evidence="1 2">
    <name type="scientific">Streptomyces xiangluensis</name>
    <dbReference type="NCBI Taxonomy" id="2665720"/>
    <lineage>
        <taxon>Bacteria</taxon>
        <taxon>Bacillati</taxon>
        <taxon>Actinomycetota</taxon>
        <taxon>Actinomycetes</taxon>
        <taxon>Kitasatosporales</taxon>
        <taxon>Streptomycetaceae</taxon>
        <taxon>Streptomyces</taxon>
    </lineage>
</organism>
<dbReference type="InterPro" id="IPR014229">
    <property type="entry name" value="Spore_YtfJ"/>
</dbReference>
<sequence length="142" mass="14310">MTGPQHEAMPARLPDTDLSAAHASVRLLESLADKLGGRASVTAVYGEPITAEGVTVIPVAEVGFGFGGGAGREVGATKTGEGGGGGGGAGAKPLGYIEIRDGTAIYKPIRDPWSDVVLPLAALVSAGAIPKLLRALRRRGRA</sequence>
<dbReference type="PANTHER" id="PTHR39162">
    <property type="entry name" value="GLL3345 PROTEIN"/>
    <property type="match status" value="1"/>
</dbReference>
<dbReference type="Proteomes" id="UP001596012">
    <property type="component" value="Unassembled WGS sequence"/>
</dbReference>
<gene>
    <name evidence="1" type="ORF">ACFPH6_02925</name>
</gene>
<dbReference type="PANTHER" id="PTHR39162:SF1">
    <property type="entry name" value="SPORULATION PROTEIN YTFJ"/>
    <property type="match status" value="1"/>
</dbReference>
<reference evidence="2" key="1">
    <citation type="journal article" date="2019" name="Int. J. Syst. Evol. Microbiol.">
        <title>The Global Catalogue of Microorganisms (GCM) 10K type strain sequencing project: providing services to taxonomists for standard genome sequencing and annotation.</title>
        <authorList>
            <consortium name="The Broad Institute Genomics Platform"/>
            <consortium name="The Broad Institute Genome Sequencing Center for Infectious Disease"/>
            <person name="Wu L."/>
            <person name="Ma J."/>
        </authorList>
    </citation>
    <scope>NUCLEOTIDE SEQUENCE [LARGE SCALE GENOMIC DNA]</scope>
    <source>
        <strain evidence="2">DT43</strain>
    </source>
</reference>
<evidence type="ECO:0000313" key="2">
    <source>
        <dbReference type="Proteomes" id="UP001596012"/>
    </source>
</evidence>
<name>A0ABV8YGU5_9ACTN</name>